<reference evidence="1 2" key="1">
    <citation type="submission" date="2021-08" db="EMBL/GenBank/DDBJ databases">
        <title>Draft Genome Sequence of Phanerochaete sordida strain YK-624.</title>
        <authorList>
            <person name="Mori T."/>
            <person name="Dohra H."/>
            <person name="Suzuki T."/>
            <person name="Kawagishi H."/>
            <person name="Hirai H."/>
        </authorList>
    </citation>
    <scope>NUCLEOTIDE SEQUENCE [LARGE SCALE GENOMIC DNA]</scope>
    <source>
        <strain evidence="1 2">YK-624</strain>
    </source>
</reference>
<gene>
    <name evidence="1" type="ORF">PsYK624_048430</name>
</gene>
<sequence>MRITTCTSESTWPTGGTRTRKTYVLRRRRTASKWRTLYDPAQQWCSVKLQSLLGKPKAVDGFRPIN</sequence>
<keyword evidence="2" id="KW-1185">Reference proteome</keyword>
<dbReference type="EMBL" id="BPQB01000010">
    <property type="protein sequence ID" value="GJE88759.1"/>
    <property type="molecule type" value="Genomic_DNA"/>
</dbReference>
<protein>
    <submittedName>
        <fullName evidence="1">Uncharacterized protein</fullName>
    </submittedName>
</protein>
<dbReference type="AlphaFoldDB" id="A0A9P3G7A2"/>
<name>A0A9P3G7A2_9APHY</name>
<comment type="caution">
    <text evidence="1">The sequence shown here is derived from an EMBL/GenBank/DDBJ whole genome shotgun (WGS) entry which is preliminary data.</text>
</comment>
<evidence type="ECO:0000313" key="2">
    <source>
        <dbReference type="Proteomes" id="UP000703269"/>
    </source>
</evidence>
<dbReference type="Proteomes" id="UP000703269">
    <property type="component" value="Unassembled WGS sequence"/>
</dbReference>
<organism evidence="1 2">
    <name type="scientific">Phanerochaete sordida</name>
    <dbReference type="NCBI Taxonomy" id="48140"/>
    <lineage>
        <taxon>Eukaryota</taxon>
        <taxon>Fungi</taxon>
        <taxon>Dikarya</taxon>
        <taxon>Basidiomycota</taxon>
        <taxon>Agaricomycotina</taxon>
        <taxon>Agaricomycetes</taxon>
        <taxon>Polyporales</taxon>
        <taxon>Phanerochaetaceae</taxon>
        <taxon>Phanerochaete</taxon>
    </lineage>
</organism>
<accession>A0A9P3G7A2</accession>
<proteinExistence type="predicted"/>
<evidence type="ECO:0000313" key="1">
    <source>
        <dbReference type="EMBL" id="GJE88759.1"/>
    </source>
</evidence>